<protein>
    <recommendedName>
        <fullName evidence="4">BTB domain-containing protein</fullName>
    </recommendedName>
</protein>
<keyword evidence="6" id="KW-1185">Reference proteome</keyword>
<accession>A0A653C644</accession>
<dbReference type="CDD" id="cd18315">
    <property type="entry name" value="BTB_POZ_BAB-like"/>
    <property type="match status" value="1"/>
</dbReference>
<dbReference type="InterPro" id="IPR051095">
    <property type="entry name" value="Dros_DevTransReg"/>
</dbReference>
<evidence type="ECO:0000256" key="3">
    <source>
        <dbReference type="SAM" id="MobiDB-lite"/>
    </source>
</evidence>
<feature type="compositionally biased region" description="Basic and acidic residues" evidence="3">
    <location>
        <begin position="312"/>
        <end position="325"/>
    </location>
</feature>
<organism evidence="5 6">
    <name type="scientific">Callosobruchus maculatus</name>
    <name type="common">Southern cowpea weevil</name>
    <name type="synonym">Pulse bruchid</name>
    <dbReference type="NCBI Taxonomy" id="64391"/>
    <lineage>
        <taxon>Eukaryota</taxon>
        <taxon>Metazoa</taxon>
        <taxon>Ecdysozoa</taxon>
        <taxon>Arthropoda</taxon>
        <taxon>Hexapoda</taxon>
        <taxon>Insecta</taxon>
        <taxon>Pterygota</taxon>
        <taxon>Neoptera</taxon>
        <taxon>Endopterygota</taxon>
        <taxon>Coleoptera</taxon>
        <taxon>Polyphaga</taxon>
        <taxon>Cucujiformia</taxon>
        <taxon>Chrysomeloidea</taxon>
        <taxon>Chrysomelidae</taxon>
        <taxon>Bruchinae</taxon>
        <taxon>Bruchini</taxon>
        <taxon>Callosobruchus</taxon>
    </lineage>
</organism>
<dbReference type="SUPFAM" id="SSF54695">
    <property type="entry name" value="POZ domain"/>
    <property type="match status" value="1"/>
</dbReference>
<dbReference type="PANTHER" id="PTHR23110:SF99">
    <property type="entry name" value="BROAD-COMPLEX CORE PROTEIN ISOFORM 6"/>
    <property type="match status" value="1"/>
</dbReference>
<gene>
    <name evidence="5" type="ORF">CALMAC_LOCUS6530</name>
</gene>
<dbReference type="InterPro" id="IPR011333">
    <property type="entry name" value="SKP1/BTB/POZ_sf"/>
</dbReference>
<dbReference type="AlphaFoldDB" id="A0A653C644"/>
<dbReference type="PROSITE" id="PS50097">
    <property type="entry name" value="BTB"/>
    <property type="match status" value="1"/>
</dbReference>
<dbReference type="Proteomes" id="UP000410492">
    <property type="component" value="Unassembled WGS sequence"/>
</dbReference>
<dbReference type="PANTHER" id="PTHR23110">
    <property type="entry name" value="BTB DOMAIN TRANSCRIPTION FACTOR"/>
    <property type="match status" value="1"/>
</dbReference>
<evidence type="ECO:0000259" key="4">
    <source>
        <dbReference type="PROSITE" id="PS50097"/>
    </source>
</evidence>
<dbReference type="GO" id="GO:0006357">
    <property type="term" value="P:regulation of transcription by RNA polymerase II"/>
    <property type="evidence" value="ECO:0007669"/>
    <property type="project" value="TreeGrafter"/>
</dbReference>
<name>A0A653C644_CALMS</name>
<dbReference type="Gene3D" id="3.30.710.10">
    <property type="entry name" value="Potassium Channel Kv1.1, Chain A"/>
    <property type="match status" value="1"/>
</dbReference>
<feature type="region of interest" description="Disordered" evidence="3">
    <location>
        <begin position="119"/>
        <end position="200"/>
    </location>
</feature>
<proteinExistence type="predicted"/>
<dbReference type="OrthoDB" id="6359816at2759"/>
<keyword evidence="2" id="KW-0539">Nucleus</keyword>
<dbReference type="SMART" id="SM00225">
    <property type="entry name" value="BTB"/>
    <property type="match status" value="1"/>
</dbReference>
<sequence>MASDEDQQFCLRWNNFQANITSQFEALRDDEDFTDVTIACDGQRLQAHKVVLSACSPFFKELFKTNPCPHPIIFMRDVEARHIVALVEFMYAGEVNVAQAHLPAFLKTAESLRIRGLTDTSTESVPERHKGKTAIPQQQNGSSEHKLEMMKQISCSSTVTSSQEEEEEEHEEGLENCSSPKRQCRSETELTQNTLPKESETLLSLEKKQSILQPKMELPDYSSDGDMEEHTTQENEVDRIRRFYGATDLSGGMEIIPQSSNYIAKDLKRESLCTDLSIRKRRLSESWLPFGPYTQNGVSEDSLDLSSSILRNRQEESERRSRLHT</sequence>
<feature type="region of interest" description="Disordered" evidence="3">
    <location>
        <begin position="289"/>
        <end position="325"/>
    </location>
</feature>
<dbReference type="GO" id="GO:0005634">
    <property type="term" value="C:nucleus"/>
    <property type="evidence" value="ECO:0007669"/>
    <property type="project" value="UniProtKB-SubCell"/>
</dbReference>
<dbReference type="Pfam" id="PF00651">
    <property type="entry name" value="BTB"/>
    <property type="match status" value="1"/>
</dbReference>
<dbReference type="InterPro" id="IPR000210">
    <property type="entry name" value="BTB/POZ_dom"/>
</dbReference>
<evidence type="ECO:0000256" key="1">
    <source>
        <dbReference type="ARBA" id="ARBA00004123"/>
    </source>
</evidence>
<reference evidence="5 6" key="1">
    <citation type="submission" date="2019-01" db="EMBL/GenBank/DDBJ databases">
        <authorList>
            <person name="Sayadi A."/>
        </authorList>
    </citation>
    <scope>NUCLEOTIDE SEQUENCE [LARGE SCALE GENOMIC DNA]</scope>
</reference>
<dbReference type="EMBL" id="CAACVG010007049">
    <property type="protein sequence ID" value="VEN43367.1"/>
    <property type="molecule type" value="Genomic_DNA"/>
</dbReference>
<comment type="subcellular location">
    <subcellularLocation>
        <location evidence="1">Nucleus</location>
    </subcellularLocation>
</comment>
<feature type="domain" description="BTB" evidence="4">
    <location>
        <begin position="34"/>
        <end position="99"/>
    </location>
</feature>
<feature type="compositionally biased region" description="Acidic residues" evidence="3">
    <location>
        <begin position="163"/>
        <end position="174"/>
    </location>
</feature>
<evidence type="ECO:0000313" key="5">
    <source>
        <dbReference type="EMBL" id="VEN43367.1"/>
    </source>
</evidence>
<evidence type="ECO:0000313" key="6">
    <source>
        <dbReference type="Proteomes" id="UP000410492"/>
    </source>
</evidence>
<evidence type="ECO:0000256" key="2">
    <source>
        <dbReference type="ARBA" id="ARBA00023242"/>
    </source>
</evidence>